<keyword evidence="5" id="KW-1175">Viral attachment to host cell pilus</keyword>
<evidence type="ECO:0000256" key="2">
    <source>
        <dbReference type="ARBA" id="ARBA00022581"/>
    </source>
</evidence>
<protein>
    <recommendedName>
        <fullName evidence="10">Maturation</fullName>
    </recommendedName>
</protein>
<evidence type="ECO:0000256" key="7">
    <source>
        <dbReference type="ARBA" id="ARBA00035110"/>
    </source>
</evidence>
<name>A0A514DAR8_9VIRU</name>
<gene>
    <name evidence="9" type="ORF">H1Bulk30157_000002</name>
</gene>
<evidence type="ECO:0000256" key="8">
    <source>
        <dbReference type="SAM" id="MobiDB-lite"/>
    </source>
</evidence>
<evidence type="ECO:0000256" key="3">
    <source>
        <dbReference type="ARBA" id="ARBA00022804"/>
    </source>
</evidence>
<comment type="similarity">
    <text evidence="7">Belongs to the Leviviricetes maturation protein family.</text>
</comment>
<dbReference type="GO" id="GO:0044423">
    <property type="term" value="C:virion component"/>
    <property type="evidence" value="ECO:0007669"/>
    <property type="project" value="UniProtKB-KW"/>
</dbReference>
<dbReference type="Pfam" id="PF03863">
    <property type="entry name" value="Phage_mat-A"/>
    <property type="match status" value="2"/>
</dbReference>
<reference evidence="9" key="1">
    <citation type="submission" date="2019-05" db="EMBL/GenBank/DDBJ databases">
        <title>Metatranscriptomic reconstruction reveals RNA viruses with the potential to shape carbon cycling in soil.</title>
        <authorList>
            <person name="Starr E.P."/>
            <person name="Nuccio E."/>
            <person name="Pett-Ridge J."/>
            <person name="Banfield J.F."/>
            <person name="Firestone M.K."/>
        </authorList>
    </citation>
    <scope>NUCLEOTIDE SEQUENCE</scope>
    <source>
        <strain evidence="9">H1_Bulk_30_scaffold_157</strain>
    </source>
</reference>
<evidence type="ECO:0000256" key="6">
    <source>
        <dbReference type="ARBA" id="ARBA00023296"/>
    </source>
</evidence>
<keyword evidence="6" id="KW-1160">Virus entry into host cell</keyword>
<accession>A0A514DAR8</accession>
<dbReference type="EMBL" id="MN035732">
    <property type="protein sequence ID" value="QDH90706.1"/>
    <property type="molecule type" value="Genomic_RNA"/>
</dbReference>
<dbReference type="GO" id="GO:0039666">
    <property type="term" value="P:virion attachment to host cell pilus"/>
    <property type="evidence" value="ECO:0007669"/>
    <property type="project" value="UniProtKB-KW"/>
</dbReference>
<dbReference type="InterPro" id="IPR005563">
    <property type="entry name" value="A_protein"/>
</dbReference>
<evidence type="ECO:0000256" key="1">
    <source>
        <dbReference type="ARBA" id="ARBA00004328"/>
    </source>
</evidence>
<feature type="region of interest" description="Disordered" evidence="8">
    <location>
        <begin position="1"/>
        <end position="20"/>
    </location>
</feature>
<evidence type="ECO:0000313" key="9">
    <source>
        <dbReference type="EMBL" id="QDH90706.1"/>
    </source>
</evidence>
<keyword evidence="3" id="KW-1161">Viral attachment to host cell</keyword>
<comment type="subcellular location">
    <subcellularLocation>
        <location evidence="1">Virion</location>
    </subcellularLocation>
</comment>
<keyword evidence="2" id="KW-0945">Host-virus interaction</keyword>
<organism evidence="9">
    <name type="scientific">Leviviridae sp</name>
    <dbReference type="NCBI Taxonomy" id="2027243"/>
    <lineage>
        <taxon>Viruses</taxon>
        <taxon>Riboviria</taxon>
        <taxon>Orthornavirae</taxon>
        <taxon>Lenarviricota</taxon>
        <taxon>Leviviricetes</taxon>
        <taxon>Norzivirales</taxon>
        <taxon>Fiersviridae</taxon>
    </lineage>
</organism>
<sequence length="377" mass="42081">MTTGNKVVGGDPLNTSPPPGHYLRRAWSGGDGRKEPFAGGERDKWNDYQVTITQRDVSHQTFDAERWINYPGGPAIWVPYSDTYGFSPEGSFALSNNVILKAQSKLLSRIKGHSFNMAVNLAEMNKTASMLATTLSKFGKAIMALKRGDFATAARQLGVQKKTSKLKSTDISGRWLELQYGWMPAVDDAYEAAKAFESISQGPRTARFYAKGEDLAPIAIGENSVGPLKWSTRHYRKYTILCELTEELSFERQLGLLDPASVLWEITPYSFVVDWFVPFGTYLDNLNQIPKLKGRFLTTSTYEVNIHSIRTTAAFDALPDRRLKRLPSVAFQQKTITRNVASGLTVPSPSFNSLYDALEPANRFKNALALAYQAVRR</sequence>
<keyword evidence="4" id="KW-0946">Virion</keyword>
<evidence type="ECO:0000256" key="4">
    <source>
        <dbReference type="ARBA" id="ARBA00022844"/>
    </source>
</evidence>
<evidence type="ECO:0000256" key="5">
    <source>
        <dbReference type="ARBA" id="ARBA00023104"/>
    </source>
</evidence>
<evidence type="ECO:0008006" key="10">
    <source>
        <dbReference type="Google" id="ProtNLM"/>
    </source>
</evidence>
<proteinExistence type="inferred from homology"/>